<dbReference type="SMART" id="SM00105">
    <property type="entry name" value="ArfGap"/>
    <property type="match status" value="1"/>
</dbReference>
<keyword evidence="6" id="KW-1185">Reference proteome</keyword>
<evidence type="ECO:0000259" key="4">
    <source>
        <dbReference type="PROSITE" id="PS50115"/>
    </source>
</evidence>
<dbReference type="InterPro" id="IPR015940">
    <property type="entry name" value="UBA"/>
</dbReference>
<organism evidence="5 6">
    <name type="scientific">Saxophila tyrrhenica</name>
    <dbReference type="NCBI Taxonomy" id="1690608"/>
    <lineage>
        <taxon>Eukaryota</taxon>
        <taxon>Fungi</taxon>
        <taxon>Dikarya</taxon>
        <taxon>Ascomycota</taxon>
        <taxon>Pezizomycotina</taxon>
        <taxon>Dothideomycetes</taxon>
        <taxon>Dothideomycetidae</taxon>
        <taxon>Mycosphaerellales</taxon>
        <taxon>Extremaceae</taxon>
        <taxon>Saxophila</taxon>
    </lineage>
</organism>
<proteinExistence type="predicted"/>
<dbReference type="Pfam" id="PF01412">
    <property type="entry name" value="ArfGap"/>
    <property type="match status" value="1"/>
</dbReference>
<dbReference type="InterPro" id="IPR009060">
    <property type="entry name" value="UBA-like_sf"/>
</dbReference>
<dbReference type="SUPFAM" id="SSF57863">
    <property type="entry name" value="ArfGap/RecO-like zinc finger"/>
    <property type="match status" value="1"/>
</dbReference>
<dbReference type="Gene3D" id="1.10.8.10">
    <property type="entry name" value="DNA helicase RuvA subunit, C-terminal domain"/>
    <property type="match status" value="1"/>
</dbReference>
<keyword evidence="1" id="KW-0862">Zinc</keyword>
<reference evidence="5 6" key="1">
    <citation type="submission" date="2023-08" db="EMBL/GenBank/DDBJ databases">
        <title>Black Yeasts Isolated from many extreme environments.</title>
        <authorList>
            <person name="Coleine C."/>
            <person name="Stajich J.E."/>
            <person name="Selbmann L."/>
        </authorList>
    </citation>
    <scope>NUCLEOTIDE SEQUENCE [LARGE SCALE GENOMIC DNA]</scope>
    <source>
        <strain evidence="5 6">CCFEE 5935</strain>
    </source>
</reference>
<feature type="domain" description="UBA" evidence="3">
    <location>
        <begin position="222"/>
        <end position="262"/>
    </location>
</feature>
<dbReference type="GO" id="GO:0008270">
    <property type="term" value="F:zinc ion binding"/>
    <property type="evidence" value="ECO:0007669"/>
    <property type="project" value="UniProtKB-KW"/>
</dbReference>
<evidence type="ECO:0000256" key="2">
    <source>
        <dbReference type="SAM" id="MobiDB-lite"/>
    </source>
</evidence>
<dbReference type="AlphaFoldDB" id="A0AAV9PLD1"/>
<dbReference type="Gene3D" id="1.10.220.150">
    <property type="entry name" value="Arf GTPase activating protein"/>
    <property type="match status" value="1"/>
</dbReference>
<feature type="compositionally biased region" description="Low complexity" evidence="2">
    <location>
        <begin position="367"/>
        <end position="403"/>
    </location>
</feature>
<feature type="compositionally biased region" description="Polar residues" evidence="2">
    <location>
        <begin position="136"/>
        <end position="147"/>
    </location>
</feature>
<feature type="region of interest" description="Disordered" evidence="2">
    <location>
        <begin position="298"/>
        <end position="345"/>
    </location>
</feature>
<dbReference type="SMART" id="SM00165">
    <property type="entry name" value="UBA"/>
    <property type="match status" value="1"/>
</dbReference>
<feature type="compositionally biased region" description="Low complexity" evidence="2">
    <location>
        <begin position="462"/>
        <end position="474"/>
    </location>
</feature>
<dbReference type="Proteomes" id="UP001337655">
    <property type="component" value="Unassembled WGS sequence"/>
</dbReference>
<name>A0AAV9PLD1_9PEZI</name>
<feature type="compositionally biased region" description="Low complexity" evidence="2">
    <location>
        <begin position="428"/>
        <end position="441"/>
    </location>
</feature>
<evidence type="ECO:0000313" key="5">
    <source>
        <dbReference type="EMBL" id="KAK5173505.1"/>
    </source>
</evidence>
<dbReference type="FunFam" id="1.10.220.150:FF:000026">
    <property type="entry name" value="GTPase activating protein for Arf, putative"/>
    <property type="match status" value="1"/>
</dbReference>
<dbReference type="PANTHER" id="PTHR45705:SF7">
    <property type="entry name" value="ACTIVATING PROTEIN FOR ARF, PUTATIVE (AFU_ORTHOLOGUE AFUA_4G09120)-RELATED"/>
    <property type="match status" value="1"/>
</dbReference>
<comment type="caution">
    <text evidence="5">The sequence shown here is derived from an EMBL/GenBank/DDBJ whole genome shotgun (WGS) entry which is preliminary data.</text>
</comment>
<feature type="region of interest" description="Disordered" evidence="2">
    <location>
        <begin position="668"/>
        <end position="695"/>
    </location>
</feature>
<evidence type="ECO:0000259" key="3">
    <source>
        <dbReference type="PROSITE" id="PS50030"/>
    </source>
</evidence>
<dbReference type="GO" id="GO:0005096">
    <property type="term" value="F:GTPase activator activity"/>
    <property type="evidence" value="ECO:0007669"/>
    <property type="project" value="InterPro"/>
</dbReference>
<dbReference type="GeneID" id="89923533"/>
<dbReference type="InterPro" id="IPR051718">
    <property type="entry name" value="ARF_GTPase-activating"/>
</dbReference>
<feature type="compositionally biased region" description="Polar residues" evidence="2">
    <location>
        <begin position="442"/>
        <end position="461"/>
    </location>
</feature>
<evidence type="ECO:0000256" key="1">
    <source>
        <dbReference type="PROSITE-ProRule" id="PRU00288"/>
    </source>
</evidence>
<keyword evidence="1" id="KW-0479">Metal-binding</keyword>
<keyword evidence="1" id="KW-0863">Zinc-finger</keyword>
<dbReference type="SUPFAM" id="SSF46934">
    <property type="entry name" value="UBA-like"/>
    <property type="match status" value="1"/>
</dbReference>
<dbReference type="InterPro" id="IPR001164">
    <property type="entry name" value="ArfGAP_dom"/>
</dbReference>
<accession>A0AAV9PLD1</accession>
<dbReference type="GO" id="GO:0005737">
    <property type="term" value="C:cytoplasm"/>
    <property type="evidence" value="ECO:0007669"/>
    <property type="project" value="TreeGrafter"/>
</dbReference>
<dbReference type="EMBL" id="JAVRRT010000003">
    <property type="protein sequence ID" value="KAK5173505.1"/>
    <property type="molecule type" value="Genomic_DNA"/>
</dbReference>
<gene>
    <name evidence="5" type="primary">GTS1</name>
    <name evidence="5" type="ORF">LTR77_002186</name>
</gene>
<feature type="compositionally biased region" description="Low complexity" evidence="2">
    <location>
        <begin position="516"/>
        <end position="584"/>
    </location>
</feature>
<feature type="region of interest" description="Disordered" evidence="2">
    <location>
        <begin position="425"/>
        <end position="589"/>
    </location>
</feature>
<protein>
    <submittedName>
        <fullName evidence="5">Protein gts1</fullName>
    </submittedName>
</protein>
<feature type="region of interest" description="Disordered" evidence="2">
    <location>
        <begin position="129"/>
        <end position="215"/>
    </location>
</feature>
<dbReference type="RefSeq" id="XP_064662200.1">
    <property type="nucleotide sequence ID" value="XM_064799445.1"/>
</dbReference>
<dbReference type="PROSITE" id="PS50030">
    <property type="entry name" value="UBA"/>
    <property type="match status" value="1"/>
</dbReference>
<dbReference type="InterPro" id="IPR037278">
    <property type="entry name" value="ARFGAP/RecO"/>
</dbReference>
<dbReference type="Pfam" id="PF00627">
    <property type="entry name" value="UBA"/>
    <property type="match status" value="1"/>
</dbReference>
<dbReference type="PANTHER" id="PTHR45705">
    <property type="entry name" value="FI20236P1"/>
    <property type="match status" value="1"/>
</dbReference>
<dbReference type="InterPro" id="IPR038508">
    <property type="entry name" value="ArfGAP_dom_sf"/>
</dbReference>
<feature type="region of interest" description="Disordered" evidence="2">
    <location>
        <begin position="364"/>
        <end position="403"/>
    </location>
</feature>
<sequence length="695" mass="76649">MASAVSKRQQARNERQLQELIHSVPGNDRCADCGAKNPGWASWNLGIFLCMRCAALHRKLGTHVSKVKSLSMDTWLADQVDSMKKVGNVQSNARWNPKGVRADIPVDADMVDSAMERYIRQKYELRTLSDGAPAARQNTGSTGTGSWSEEPPALPPKPGKKFGFNLRSASSTFHRTKSDKFMPPLSPTYTGSDRSANGDPPSPQKNKPSQLFGMKITGVGNNFDAKLATLRDMGFGDNRRNSDVLKSTDGNLDRAIETLVRVGEGSKAASRGPTPVPRTMTPVSMASTGMNGITVEKTRQPEAKANNNPWEISEPPQRAATQPVPQAFDPPRAASAGPASNSWNPFLAQMQPEAGLENSFQKLQVSQTGPEQQMQQFTQQPPAVPQIPQQYQSNPFPPQAQAQNQATFNPWLTQQQPYQSFTTDSMYSQNQQPAAAQSQQSGNPFLRSTRSQTFTPSNPWDSQSQSPAPMQQQPNPWATQSQPPPPAVQQSSNPFGAPPTPWQEQSTASPAPMFGQQEYFSQQQQSFAQQPQTQQYQAPQTQNPWPPRQQQQQQPMQPQQTGMPPPQQQYQPQYQQQQFPPQQQTRHDKSSILALYNTQPPMQSYRPLQTLQEDPTPQLQPAFEQQPQRSATMPLGNMNPFMSAAPQPPAAGPPQTATTHGIRHVSNDSVDFQGMGGSGRHSPDAFSGLSSRYMR</sequence>
<dbReference type="CDD" id="cd08204">
    <property type="entry name" value="ArfGap"/>
    <property type="match status" value="1"/>
</dbReference>
<dbReference type="PROSITE" id="PS50115">
    <property type="entry name" value="ARFGAP"/>
    <property type="match status" value="1"/>
</dbReference>
<feature type="region of interest" description="Disordered" evidence="2">
    <location>
        <begin position="263"/>
        <end position="286"/>
    </location>
</feature>
<evidence type="ECO:0000313" key="6">
    <source>
        <dbReference type="Proteomes" id="UP001337655"/>
    </source>
</evidence>
<feature type="domain" description="Arf-GAP" evidence="4">
    <location>
        <begin position="15"/>
        <end position="139"/>
    </location>
</feature>
<dbReference type="PRINTS" id="PR00405">
    <property type="entry name" value="REVINTRACTNG"/>
</dbReference>